<proteinExistence type="predicted"/>
<evidence type="ECO:0000313" key="2">
    <source>
        <dbReference type="EMBL" id="MFC4555775.1"/>
    </source>
</evidence>
<evidence type="ECO:0000256" key="1">
    <source>
        <dbReference type="SAM" id="SignalP"/>
    </source>
</evidence>
<protein>
    <recommendedName>
        <fullName evidence="4">WxL domain-containing protein</fullName>
    </recommendedName>
</protein>
<dbReference type="EMBL" id="JBHSGF010000007">
    <property type="protein sequence ID" value="MFC4555775.1"/>
    <property type="molecule type" value="Genomic_DNA"/>
</dbReference>
<comment type="caution">
    <text evidence="2">The sequence shown here is derived from an EMBL/GenBank/DDBJ whole genome shotgun (WGS) entry which is preliminary data.</text>
</comment>
<evidence type="ECO:0008006" key="4">
    <source>
        <dbReference type="Google" id="ProtNLM"/>
    </source>
</evidence>
<name>A0ABV9DAH3_9MICO</name>
<feature type="signal peptide" evidence="1">
    <location>
        <begin position="1"/>
        <end position="29"/>
    </location>
</feature>
<keyword evidence="1" id="KW-0732">Signal</keyword>
<sequence length="209" mass="21577">MNRNGLLARAGIGAAGAMLLTAVAGAAIADEVDQDNVDINVEIAEVPPVGALTMSVAADSTTLTEVDSGDPDIRQFNGTLPTVTVSDDREEVPEDVFWYVTGQSSAFSSDDAGATDLPAGHLGWTPEVTDEDGTGAVAAGDEVLTVLDEGPNAVGLVAEELLALSLDSQEASVQGEWEASADLFLKTPVDVAPGSYEATLTLTLWEDEL</sequence>
<accession>A0ABV9DAH3</accession>
<keyword evidence="3" id="KW-1185">Reference proteome</keyword>
<gene>
    <name evidence="2" type="ORF">ACFO3F_11005</name>
</gene>
<reference evidence="3" key="1">
    <citation type="journal article" date="2019" name="Int. J. Syst. Evol. Microbiol.">
        <title>The Global Catalogue of Microorganisms (GCM) 10K type strain sequencing project: providing services to taxonomists for standard genome sequencing and annotation.</title>
        <authorList>
            <consortium name="The Broad Institute Genomics Platform"/>
            <consortium name="The Broad Institute Genome Sequencing Center for Infectious Disease"/>
            <person name="Wu L."/>
            <person name="Ma J."/>
        </authorList>
    </citation>
    <scope>NUCLEOTIDE SEQUENCE [LARGE SCALE GENOMIC DNA]</scope>
    <source>
        <strain evidence="3">JCM 3369</strain>
    </source>
</reference>
<evidence type="ECO:0000313" key="3">
    <source>
        <dbReference type="Proteomes" id="UP001595955"/>
    </source>
</evidence>
<dbReference type="RefSeq" id="WP_122824313.1">
    <property type="nucleotide sequence ID" value="NZ_CP033325.1"/>
</dbReference>
<organism evidence="2 3">
    <name type="scientific">Georgenia faecalis</name>
    <dbReference type="NCBI Taxonomy" id="2483799"/>
    <lineage>
        <taxon>Bacteria</taxon>
        <taxon>Bacillati</taxon>
        <taxon>Actinomycetota</taxon>
        <taxon>Actinomycetes</taxon>
        <taxon>Micrococcales</taxon>
        <taxon>Bogoriellaceae</taxon>
        <taxon>Georgenia</taxon>
    </lineage>
</organism>
<dbReference type="Proteomes" id="UP001595955">
    <property type="component" value="Unassembled WGS sequence"/>
</dbReference>
<feature type="chain" id="PRO_5045534859" description="WxL domain-containing protein" evidence="1">
    <location>
        <begin position="30"/>
        <end position="209"/>
    </location>
</feature>